<feature type="compositionally biased region" description="Polar residues" evidence="1">
    <location>
        <begin position="245"/>
        <end position="257"/>
    </location>
</feature>
<sequence length="465" mass="51455">MLRINELLNPISPEDSGGNDDRTAHASSGASSSWHRYPVLNSDQQGAPSTTRTEQILLSTPDTQGPVNFPPFENVDEKTRQKITAFNIPQFGSITKSYEHVPYNSSKRDFFAKTGRECIEAFKYTFQLPRNPAVFTVMWDYNIGLVRMTPFFKCMGYPKTRPSQMLDKNPGLRDICPSITGGAVFAQARDIPRVLDAIQVCQSSLIPLFGPGFPSECISPDSAHFSSMTISQELIKEVSEQAQRLHQGPTEQNTTSYVFPRRPPGRNIRTTRATPIGGPPQTNTQPISRPQTYFNPVTRGQQQNDISRADDQGFYPPPRTETSAIRRTAQTSGVVLSSHASEYFPAVRAPETNPLRRSRQIPSADQSYETSPRSRKRRKLSSDASFDGVYDSMPRRSQSTRKSLPKSRLLSGTNVSEQKCMEEPGAGSSGGANTLVIGAGEGVVDEGCRRQAGPFVWTPGRRKSI</sequence>
<feature type="region of interest" description="Disordered" evidence="1">
    <location>
        <begin position="1"/>
        <end position="52"/>
    </location>
</feature>
<feature type="compositionally biased region" description="Polar residues" evidence="1">
    <location>
        <begin position="320"/>
        <end position="332"/>
    </location>
</feature>
<dbReference type="OMA" id="CPSITGG"/>
<evidence type="ECO:0000313" key="3">
    <source>
        <dbReference type="Proteomes" id="UP000002499"/>
    </source>
</evidence>
<accession>E9E976</accession>
<dbReference type="PANTHER" id="PTHR43828">
    <property type="entry name" value="ASPARAGINASE"/>
    <property type="match status" value="1"/>
</dbReference>
<dbReference type="Gene3D" id="3.10.260.10">
    <property type="entry name" value="Transcription regulator HTH, APSES-type DNA-binding domain"/>
    <property type="match status" value="1"/>
</dbReference>
<dbReference type="GO" id="GO:0033309">
    <property type="term" value="C:SBF transcription complex"/>
    <property type="evidence" value="ECO:0007669"/>
    <property type="project" value="TreeGrafter"/>
</dbReference>
<dbReference type="SUPFAM" id="SSF54616">
    <property type="entry name" value="DNA-binding domain of Mlu1-box binding protein MBP1"/>
    <property type="match status" value="1"/>
</dbReference>
<evidence type="ECO:0000313" key="2">
    <source>
        <dbReference type="EMBL" id="EFY87580.1"/>
    </source>
</evidence>
<feature type="region of interest" description="Disordered" evidence="1">
    <location>
        <begin position="245"/>
        <end position="332"/>
    </location>
</feature>
<evidence type="ECO:0000256" key="1">
    <source>
        <dbReference type="SAM" id="MobiDB-lite"/>
    </source>
</evidence>
<dbReference type="InParanoid" id="E9E976"/>
<keyword evidence="3" id="KW-1185">Reference proteome</keyword>
<feature type="compositionally biased region" description="Polar residues" evidence="1">
    <location>
        <begin position="280"/>
        <end position="306"/>
    </location>
</feature>
<dbReference type="InterPro" id="IPR036887">
    <property type="entry name" value="HTH_APSES_sf"/>
</dbReference>
<dbReference type="AlphaFoldDB" id="E9E976"/>
<dbReference type="OrthoDB" id="5562739at2759"/>
<feature type="compositionally biased region" description="Polar residues" evidence="1">
    <location>
        <begin position="41"/>
        <end position="52"/>
    </location>
</feature>
<reference evidence="2 3" key="1">
    <citation type="journal article" date="2011" name="PLoS Genet.">
        <title>Genome sequencing and comparative transcriptomics of the model entomopathogenic fungi Metarhizium anisopliae and M. acridum.</title>
        <authorList>
            <person name="Gao Q."/>
            <person name="Jin K."/>
            <person name="Ying S.H."/>
            <person name="Zhang Y."/>
            <person name="Xiao G."/>
            <person name="Shang Y."/>
            <person name="Duan Z."/>
            <person name="Hu X."/>
            <person name="Xie X.Q."/>
            <person name="Zhou G."/>
            <person name="Peng G."/>
            <person name="Luo Z."/>
            <person name="Huang W."/>
            <person name="Wang B."/>
            <person name="Fang W."/>
            <person name="Wang S."/>
            <person name="Zhong Y."/>
            <person name="Ma L.J."/>
            <person name="St Leger R.J."/>
            <person name="Zhao G.P."/>
            <person name="Pei Y."/>
            <person name="Feng M.G."/>
            <person name="Xia Y."/>
            <person name="Wang C."/>
        </authorList>
    </citation>
    <scope>NUCLEOTIDE SEQUENCE [LARGE SCALE GENOMIC DNA]</scope>
    <source>
        <strain evidence="2 3">CQMa 102</strain>
    </source>
</reference>
<proteinExistence type="predicted"/>
<name>E9E976_METAQ</name>
<dbReference type="GO" id="GO:0030907">
    <property type="term" value="C:MBF transcription complex"/>
    <property type="evidence" value="ECO:0007669"/>
    <property type="project" value="TreeGrafter"/>
</dbReference>
<dbReference type="eggNOG" id="ENOG502S1IW">
    <property type="taxonomic scope" value="Eukaryota"/>
</dbReference>
<dbReference type="PANTHER" id="PTHR43828:SF5">
    <property type="entry name" value="TRANSCRIPTIONAL REPRESSOR XBP1"/>
    <property type="match status" value="1"/>
</dbReference>
<dbReference type="Proteomes" id="UP000002499">
    <property type="component" value="Unassembled WGS sequence"/>
</dbReference>
<dbReference type="GO" id="GO:0003677">
    <property type="term" value="F:DNA binding"/>
    <property type="evidence" value="ECO:0007669"/>
    <property type="project" value="InterPro"/>
</dbReference>
<feature type="region of interest" description="Disordered" evidence="1">
    <location>
        <begin position="346"/>
        <end position="433"/>
    </location>
</feature>
<gene>
    <name evidence="2" type="ORF">MAC_06424</name>
</gene>
<dbReference type="EMBL" id="GL698525">
    <property type="protein sequence ID" value="EFY87580.1"/>
    <property type="molecule type" value="Genomic_DNA"/>
</dbReference>
<dbReference type="HOGENOM" id="CLU_027582_4_0_1"/>
<dbReference type="InterPro" id="IPR051642">
    <property type="entry name" value="SWI6-like"/>
</dbReference>
<feature type="compositionally biased region" description="Polar residues" evidence="1">
    <location>
        <begin position="360"/>
        <end position="370"/>
    </location>
</feature>
<dbReference type="GO" id="GO:0006357">
    <property type="term" value="P:regulation of transcription by RNA polymerase II"/>
    <property type="evidence" value="ECO:0007669"/>
    <property type="project" value="UniProtKB-ARBA"/>
</dbReference>
<protein>
    <submittedName>
        <fullName evidence="2">APSES transcription factor Xbp1, putative</fullName>
    </submittedName>
</protein>
<organism evidence="3">
    <name type="scientific">Metarhizium acridum (strain CQMa 102)</name>
    <dbReference type="NCBI Taxonomy" id="655827"/>
    <lineage>
        <taxon>Eukaryota</taxon>
        <taxon>Fungi</taxon>
        <taxon>Dikarya</taxon>
        <taxon>Ascomycota</taxon>
        <taxon>Pezizomycotina</taxon>
        <taxon>Sordariomycetes</taxon>
        <taxon>Hypocreomycetidae</taxon>
        <taxon>Hypocreales</taxon>
        <taxon>Clavicipitaceae</taxon>
        <taxon>Metarhizium</taxon>
    </lineage>
</organism>